<feature type="non-terminal residue" evidence="2">
    <location>
        <position position="64"/>
    </location>
</feature>
<dbReference type="AlphaFoldDB" id="A0A1A7WZK9"/>
<proteinExistence type="predicted"/>
<dbReference type="EMBL" id="HADW01009579">
    <property type="protein sequence ID" value="SBP10979.1"/>
    <property type="molecule type" value="Transcribed_RNA"/>
</dbReference>
<feature type="non-terminal residue" evidence="2">
    <location>
        <position position="1"/>
    </location>
</feature>
<feature type="transmembrane region" description="Helical" evidence="1">
    <location>
        <begin position="6"/>
        <end position="24"/>
    </location>
</feature>
<keyword evidence="1" id="KW-1133">Transmembrane helix</keyword>
<name>A0A1A7WZK9_9TELE</name>
<evidence type="ECO:0000256" key="1">
    <source>
        <dbReference type="SAM" id="Phobius"/>
    </source>
</evidence>
<gene>
    <name evidence="2" type="primary">Nfu_g_1_011930</name>
</gene>
<accession>A0A1A7WZK9</accession>
<reference evidence="2" key="2">
    <citation type="submission" date="2016-06" db="EMBL/GenBank/DDBJ databases">
        <title>The genome of a short-lived fish provides insights into sex chromosome evolution and the genetic control of aging.</title>
        <authorList>
            <person name="Reichwald K."/>
            <person name="Felder M."/>
            <person name="Petzold A."/>
            <person name="Koch P."/>
            <person name="Groth M."/>
            <person name="Platzer M."/>
        </authorList>
    </citation>
    <scope>NUCLEOTIDE SEQUENCE</scope>
    <source>
        <tissue evidence="2">Brain</tissue>
    </source>
</reference>
<evidence type="ECO:0000313" key="2">
    <source>
        <dbReference type="EMBL" id="SBP10979.1"/>
    </source>
</evidence>
<organism evidence="2">
    <name type="scientific">Iconisemion striatum</name>
    <dbReference type="NCBI Taxonomy" id="60296"/>
    <lineage>
        <taxon>Eukaryota</taxon>
        <taxon>Metazoa</taxon>
        <taxon>Chordata</taxon>
        <taxon>Craniata</taxon>
        <taxon>Vertebrata</taxon>
        <taxon>Euteleostomi</taxon>
        <taxon>Actinopterygii</taxon>
        <taxon>Neopterygii</taxon>
        <taxon>Teleostei</taxon>
        <taxon>Neoteleostei</taxon>
        <taxon>Acanthomorphata</taxon>
        <taxon>Ovalentaria</taxon>
        <taxon>Atherinomorphae</taxon>
        <taxon>Cyprinodontiformes</taxon>
        <taxon>Nothobranchiidae</taxon>
        <taxon>Iconisemion</taxon>
    </lineage>
</organism>
<protein>
    <submittedName>
        <fullName evidence="2">Uncharacterized protein</fullName>
    </submittedName>
</protein>
<reference evidence="2" key="1">
    <citation type="submission" date="2016-05" db="EMBL/GenBank/DDBJ databases">
        <authorList>
            <person name="Lavstsen T."/>
            <person name="Jespersen J.S."/>
        </authorList>
    </citation>
    <scope>NUCLEOTIDE SEQUENCE</scope>
    <source>
        <tissue evidence="2">Brain</tissue>
    </source>
</reference>
<keyword evidence="1" id="KW-0472">Membrane</keyword>
<keyword evidence="1" id="KW-0812">Transmembrane</keyword>
<sequence>IILNLFIISLFYFLVLVKCLVILLEMRYIKDSFFLLLLLEDLAERALWRERLFLKEILLELCCD</sequence>